<feature type="domain" description="ABC transmembrane type-1" evidence="10">
    <location>
        <begin position="79"/>
        <end position="374"/>
    </location>
</feature>
<organism evidence="11 12">
    <name type="scientific">Mannheimia succiniciproducens (strain KCTC 0769BP / MBEL55E)</name>
    <dbReference type="NCBI Taxonomy" id="221988"/>
    <lineage>
        <taxon>Bacteria</taxon>
        <taxon>Pseudomonadati</taxon>
        <taxon>Pseudomonadota</taxon>
        <taxon>Gammaproteobacteria</taxon>
        <taxon>Pasteurellales</taxon>
        <taxon>Pasteurellaceae</taxon>
        <taxon>Basfia</taxon>
    </lineage>
</organism>
<evidence type="ECO:0000256" key="2">
    <source>
        <dbReference type="ARBA" id="ARBA00022448"/>
    </source>
</evidence>
<dbReference type="Gene3D" id="3.40.50.300">
    <property type="entry name" value="P-loop containing nucleotide triphosphate hydrolases"/>
    <property type="match status" value="1"/>
</dbReference>
<feature type="transmembrane region" description="Helical" evidence="8">
    <location>
        <begin position="222"/>
        <end position="247"/>
    </location>
</feature>
<evidence type="ECO:0000256" key="6">
    <source>
        <dbReference type="ARBA" id="ARBA00022989"/>
    </source>
</evidence>
<reference evidence="11 12" key="1">
    <citation type="journal article" date="2004" name="Nat. Biotechnol.">
        <title>The genome sequence of the capnophilic rumen bacterium Mannheimia succiniciproducens.</title>
        <authorList>
            <person name="Hong S.H."/>
            <person name="Kim J.S."/>
            <person name="Lee S.Y."/>
            <person name="In Y.H."/>
            <person name="Choi S.S."/>
            <person name="Rih J.-K."/>
            <person name="Kim C.H."/>
            <person name="Jeong H."/>
            <person name="Hur C.G."/>
            <person name="Kim J.J."/>
        </authorList>
    </citation>
    <scope>NUCLEOTIDE SEQUENCE [LARGE SCALE GENOMIC DNA]</scope>
    <source>
        <strain evidence="12">KCTC 0769BP / MBEL55E</strain>
    </source>
</reference>
<dbReference type="HOGENOM" id="CLU_007587_6_2_6"/>
<dbReference type="PROSITE" id="PS50893">
    <property type="entry name" value="ABC_TRANSPORTER_2"/>
    <property type="match status" value="1"/>
</dbReference>
<dbReference type="GO" id="GO:0140359">
    <property type="term" value="F:ABC-type transporter activity"/>
    <property type="evidence" value="ECO:0007669"/>
    <property type="project" value="InterPro"/>
</dbReference>
<evidence type="ECO:0000313" key="12">
    <source>
        <dbReference type="Proteomes" id="UP000000607"/>
    </source>
</evidence>
<feature type="transmembrane region" description="Helical" evidence="8">
    <location>
        <begin position="75"/>
        <end position="95"/>
    </location>
</feature>
<dbReference type="InterPro" id="IPR027417">
    <property type="entry name" value="P-loop_NTPase"/>
</dbReference>
<comment type="subcellular location">
    <subcellularLocation>
        <location evidence="1">Cell membrane</location>
        <topology evidence="1">Multi-pass membrane protein</topology>
    </subcellularLocation>
</comment>
<dbReference type="AlphaFoldDB" id="Q65VW3"/>
<dbReference type="PANTHER" id="PTHR11384">
    <property type="entry name" value="ATP-BINDING CASSETTE, SUB-FAMILY D MEMBER"/>
    <property type="match status" value="1"/>
</dbReference>
<keyword evidence="6 8" id="KW-1133">Transmembrane helix</keyword>
<dbReference type="PROSITE" id="PS50929">
    <property type="entry name" value="ABC_TM1F"/>
    <property type="match status" value="1"/>
</dbReference>
<protein>
    <submittedName>
        <fullName evidence="11">SbmA protein</fullName>
    </submittedName>
</protein>
<dbReference type="GO" id="GO:0005886">
    <property type="term" value="C:plasma membrane"/>
    <property type="evidence" value="ECO:0007669"/>
    <property type="project" value="UniProtKB-SubCell"/>
</dbReference>
<dbReference type="Proteomes" id="UP000000607">
    <property type="component" value="Chromosome"/>
</dbReference>
<dbReference type="SUPFAM" id="SSF52540">
    <property type="entry name" value="P-loop containing nucleoside triphosphate hydrolases"/>
    <property type="match status" value="1"/>
</dbReference>
<dbReference type="GO" id="GO:0005524">
    <property type="term" value="F:ATP binding"/>
    <property type="evidence" value="ECO:0007669"/>
    <property type="project" value="UniProtKB-KW"/>
</dbReference>
<dbReference type="PROSITE" id="PS00211">
    <property type="entry name" value="ABC_TRANSPORTER_1"/>
    <property type="match status" value="1"/>
</dbReference>
<accession>Q65VW3</accession>
<feature type="transmembrane region" description="Helical" evidence="8">
    <location>
        <begin position="27"/>
        <end position="49"/>
    </location>
</feature>
<dbReference type="InterPro" id="IPR036640">
    <property type="entry name" value="ABC1_TM_sf"/>
</dbReference>
<keyword evidence="2" id="KW-0813">Transport</keyword>
<keyword evidence="4" id="KW-0547">Nucleotide-binding</keyword>
<proteinExistence type="predicted"/>
<dbReference type="PANTHER" id="PTHR11384:SF59">
    <property type="entry name" value="LYSOSOMAL COBALAMIN TRANSPORTER ABCD4"/>
    <property type="match status" value="1"/>
</dbReference>
<keyword evidence="7 8" id="KW-0472">Membrane</keyword>
<evidence type="ECO:0000256" key="3">
    <source>
        <dbReference type="ARBA" id="ARBA00022692"/>
    </source>
</evidence>
<evidence type="ECO:0000313" key="11">
    <source>
        <dbReference type="EMBL" id="AAU36897.1"/>
    </source>
</evidence>
<dbReference type="SMART" id="SM00382">
    <property type="entry name" value="AAA"/>
    <property type="match status" value="1"/>
</dbReference>
<gene>
    <name evidence="11" type="primary">sbmA</name>
    <name evidence="11" type="ordered locus">MS0290</name>
</gene>
<dbReference type="Pfam" id="PF00005">
    <property type="entry name" value="ABC_tran"/>
    <property type="match status" value="1"/>
</dbReference>
<feature type="transmembrane region" description="Helical" evidence="8">
    <location>
        <begin position="115"/>
        <end position="138"/>
    </location>
</feature>
<evidence type="ECO:0000256" key="8">
    <source>
        <dbReference type="SAM" id="Phobius"/>
    </source>
</evidence>
<feature type="domain" description="ABC transporter" evidence="9">
    <location>
        <begin position="407"/>
        <end position="609"/>
    </location>
</feature>
<dbReference type="Pfam" id="PF06472">
    <property type="entry name" value="ABC_membrane_2"/>
    <property type="match status" value="1"/>
</dbReference>
<dbReference type="InterPro" id="IPR011527">
    <property type="entry name" value="ABC1_TM_dom"/>
</dbReference>
<dbReference type="STRING" id="221988.MS0290"/>
<evidence type="ECO:0000256" key="1">
    <source>
        <dbReference type="ARBA" id="ARBA00004651"/>
    </source>
</evidence>
<dbReference type="InterPro" id="IPR050835">
    <property type="entry name" value="ABC_transporter_sub-D"/>
</dbReference>
<evidence type="ECO:0000259" key="9">
    <source>
        <dbReference type="PROSITE" id="PS50893"/>
    </source>
</evidence>
<dbReference type="InterPro" id="IPR003593">
    <property type="entry name" value="AAA+_ATPase"/>
</dbReference>
<feature type="transmembrane region" description="Helical" evidence="8">
    <location>
        <begin position="315"/>
        <end position="333"/>
    </location>
</feature>
<dbReference type="Gene3D" id="1.20.1560.10">
    <property type="entry name" value="ABC transporter type 1, transmembrane domain"/>
    <property type="match status" value="1"/>
</dbReference>
<dbReference type="EMBL" id="AE016827">
    <property type="protein sequence ID" value="AAU36897.1"/>
    <property type="molecule type" value="Genomic_DNA"/>
</dbReference>
<evidence type="ECO:0000256" key="5">
    <source>
        <dbReference type="ARBA" id="ARBA00022840"/>
    </source>
</evidence>
<evidence type="ECO:0000256" key="7">
    <source>
        <dbReference type="ARBA" id="ARBA00023136"/>
    </source>
</evidence>
<keyword evidence="5" id="KW-0067">ATP-binding</keyword>
<dbReference type="KEGG" id="msu:MS0290"/>
<dbReference type="GO" id="GO:0016887">
    <property type="term" value="F:ATP hydrolysis activity"/>
    <property type="evidence" value="ECO:0007669"/>
    <property type="project" value="InterPro"/>
</dbReference>
<dbReference type="InterPro" id="IPR017871">
    <property type="entry name" value="ABC_transporter-like_CS"/>
</dbReference>
<dbReference type="CDD" id="cd03223">
    <property type="entry name" value="ABCD_peroxisomal_ALDP"/>
    <property type="match status" value="1"/>
</dbReference>
<evidence type="ECO:0000256" key="4">
    <source>
        <dbReference type="ARBA" id="ARBA00022741"/>
    </source>
</evidence>
<dbReference type="eggNOG" id="COG4178">
    <property type="taxonomic scope" value="Bacteria"/>
</dbReference>
<name>Q65VW3_MANSM</name>
<dbReference type="InterPro" id="IPR003439">
    <property type="entry name" value="ABC_transporter-like_ATP-bd"/>
</dbReference>
<sequence length="610" mass="69665">MLKNIRLNFNLSIGSGMNYSQELLTSLLWIFKAIGITAVLFSLTVYVLVKTTRWGRQFWMLAAGYISPKRSKKPIGYFVIIVFFNLLSVRLDILFSEWYKAMYNALQESHEKMFWIQMVVFSVLATIHIANVLLTYYLTQRFTIQWRTWLNNEMVNRWTENQAYYKAQYVYNKLDNPDQRIQQDVLSFVSNSIEFATGVISSVVSIVAFTVILWGLAGPMTVVGITIPHAMVYLVFIYVLITSIFAFRIGRPLINLNFTNERLNANYRYSLIRLKEYAESIAFFRGEKMEKNVLFKQFNQVIGNVWKMVHMTLKLSGFNLAVSQVSVIFPFIIQASRYFSKQIQLGDLIQTAQSFGRVQTALSFFRNSYDSFTGYRAVLDRLTGFYSAVNQANSASHISIEDSESAVVFDKLTVKKPTGEALIKDLSLNLPQGASLLIKGPSGAGKTTLLRTIAGLWSYSEGIVRCPQHHALFLSQKPYLPQGRLIDALFYPELAPENLDLAQAAEIMRKVQLGHLTDRLEQENDWTRVLSLGEQQRLSFARVLICRPLVAFLDEATASMDEGLEESMYRLLKTELPDTTIISVGHRSTLQIHHTQHLVINPQDQSWALS</sequence>
<evidence type="ECO:0000259" key="10">
    <source>
        <dbReference type="PROSITE" id="PS50929"/>
    </source>
</evidence>
<dbReference type="SUPFAM" id="SSF90123">
    <property type="entry name" value="ABC transporter transmembrane region"/>
    <property type="match status" value="1"/>
</dbReference>
<keyword evidence="3 8" id="KW-0812">Transmembrane</keyword>
<feature type="transmembrane region" description="Helical" evidence="8">
    <location>
        <begin position="195"/>
        <end position="216"/>
    </location>
</feature>
<keyword evidence="12" id="KW-1185">Reference proteome</keyword>